<dbReference type="NCBIfam" id="NF002805">
    <property type="entry name" value="PRK02947.1"/>
    <property type="match status" value="1"/>
</dbReference>
<dbReference type="CDD" id="cd05013">
    <property type="entry name" value="SIS_RpiR"/>
    <property type="match status" value="1"/>
</dbReference>
<dbReference type="Pfam" id="PF13580">
    <property type="entry name" value="SIS_2"/>
    <property type="match status" value="1"/>
</dbReference>
<evidence type="ECO:0000313" key="3">
    <source>
        <dbReference type="Proteomes" id="UP001596288"/>
    </source>
</evidence>
<dbReference type="Gene3D" id="3.40.50.10490">
    <property type="entry name" value="Glucose-6-phosphate isomerase like protein, domain 1"/>
    <property type="match status" value="1"/>
</dbReference>
<protein>
    <submittedName>
        <fullName evidence="2">SIS domain-containing protein</fullName>
    </submittedName>
</protein>
<dbReference type="EMBL" id="JBHSSF010000024">
    <property type="protein sequence ID" value="MFC6177167.1"/>
    <property type="molecule type" value="Genomic_DNA"/>
</dbReference>
<dbReference type="InterPro" id="IPR046348">
    <property type="entry name" value="SIS_dom_sf"/>
</dbReference>
<evidence type="ECO:0000313" key="2">
    <source>
        <dbReference type="EMBL" id="MFC6177167.1"/>
    </source>
</evidence>
<accession>A0ABW1RP02</accession>
<dbReference type="PROSITE" id="PS51464">
    <property type="entry name" value="SIS"/>
    <property type="match status" value="1"/>
</dbReference>
<dbReference type="SUPFAM" id="SSF53697">
    <property type="entry name" value="SIS domain"/>
    <property type="match status" value="1"/>
</dbReference>
<keyword evidence="3" id="KW-1185">Reference proteome</keyword>
<proteinExistence type="predicted"/>
<sequence length="232" mass="25038">MEFFDEISKLAKVLEKDEAENIHKAAEIVAEGIMNGGVTQAYGGGHSFSAAVEISGRAGGLIPSKVIQDPAGGDYEQCEGVGTLLMHRVDLRKNDILFLISNSGRNPEILEMAEYAKKRGIKIIVLTALESSKKSTSRSSLGTLLYQYGDVVLDNHSVFGDAALTVDGFDSKVCGTSSVAADLLLQQVIYEAIQTMVSKGYNPPVYKSANIDGGPEFNEALEDKYADRIFHI</sequence>
<dbReference type="InterPro" id="IPR035472">
    <property type="entry name" value="RpiR-like_SIS"/>
</dbReference>
<name>A0ABW1RP02_9LACO</name>
<feature type="domain" description="SIS" evidence="1">
    <location>
        <begin position="29"/>
        <end position="203"/>
    </location>
</feature>
<organism evidence="2 3">
    <name type="scientific">Companilactobacillus huachuanensis</name>
    <dbReference type="NCBI Taxonomy" id="2559914"/>
    <lineage>
        <taxon>Bacteria</taxon>
        <taxon>Bacillati</taxon>
        <taxon>Bacillota</taxon>
        <taxon>Bacilli</taxon>
        <taxon>Lactobacillales</taxon>
        <taxon>Lactobacillaceae</taxon>
        <taxon>Companilactobacillus</taxon>
    </lineage>
</organism>
<dbReference type="PANTHER" id="PTHR30390:SF7">
    <property type="entry name" value="PHOSPHOHEPTOSE ISOMERASE"/>
    <property type="match status" value="1"/>
</dbReference>
<dbReference type="RefSeq" id="WP_137612217.1">
    <property type="nucleotide sequence ID" value="NZ_BJDF01000020.1"/>
</dbReference>
<comment type="caution">
    <text evidence="2">The sequence shown here is derived from an EMBL/GenBank/DDBJ whole genome shotgun (WGS) entry which is preliminary data.</text>
</comment>
<evidence type="ECO:0000259" key="1">
    <source>
        <dbReference type="PROSITE" id="PS51464"/>
    </source>
</evidence>
<dbReference type="PANTHER" id="PTHR30390">
    <property type="entry name" value="SEDOHEPTULOSE 7-PHOSPHATE ISOMERASE / DNAA INITIATOR-ASSOCIATING FACTOR FOR REPLICATION INITIATION"/>
    <property type="match status" value="1"/>
</dbReference>
<dbReference type="InterPro" id="IPR001347">
    <property type="entry name" value="SIS_dom"/>
</dbReference>
<reference evidence="3" key="1">
    <citation type="journal article" date="2019" name="Int. J. Syst. Evol. Microbiol.">
        <title>The Global Catalogue of Microorganisms (GCM) 10K type strain sequencing project: providing services to taxonomists for standard genome sequencing and annotation.</title>
        <authorList>
            <consortium name="The Broad Institute Genomics Platform"/>
            <consortium name="The Broad Institute Genome Sequencing Center for Infectious Disease"/>
            <person name="Wu L."/>
            <person name="Ma J."/>
        </authorList>
    </citation>
    <scope>NUCLEOTIDE SEQUENCE [LARGE SCALE GENOMIC DNA]</scope>
    <source>
        <strain evidence="3">CCM 8927</strain>
    </source>
</reference>
<dbReference type="InterPro" id="IPR050099">
    <property type="entry name" value="SIS_GmhA/DiaA_subfam"/>
</dbReference>
<dbReference type="Proteomes" id="UP001596288">
    <property type="component" value="Unassembled WGS sequence"/>
</dbReference>
<gene>
    <name evidence="2" type="ORF">ACFQAV_09960</name>
</gene>